<protein>
    <submittedName>
        <fullName evidence="1">Uncharacterized protein</fullName>
    </submittedName>
</protein>
<sequence>MIRKYGRRKISDMKRPYLKNNDNEVCVRSNNTDFIDKYQNSSNSGGFVTSSCGKCENHPIKGYPYKRGVKLAFDVNGRYEFSVEAGGGDDLYGICV</sequence>
<dbReference type="EMBL" id="CP003426">
    <property type="protein sequence ID" value="AFI30782.1"/>
    <property type="molecule type" value="Genomic_DNA"/>
</dbReference>
<dbReference type="KEGG" id="bcw:Q7M_3"/>
<evidence type="ECO:0000313" key="1">
    <source>
        <dbReference type="EMBL" id="AFI30782.1"/>
    </source>
</evidence>
<dbReference type="InterPro" id="IPR004239">
    <property type="entry name" value="DUF228"/>
</dbReference>
<dbReference type="Pfam" id="PF02989">
    <property type="entry name" value="DUF228"/>
    <property type="match status" value="1"/>
</dbReference>
<dbReference type="HOGENOM" id="CLU_2354207_0_0_12"/>
<dbReference type="PATRIC" id="fig|1155096.3.peg.3"/>
<organism evidence="1 2">
    <name type="scientific">Borrelia crocidurae (strain Achema)</name>
    <dbReference type="NCBI Taxonomy" id="1155096"/>
    <lineage>
        <taxon>Bacteria</taxon>
        <taxon>Pseudomonadati</taxon>
        <taxon>Spirochaetota</taxon>
        <taxon>Spirochaetia</taxon>
        <taxon>Spirochaetales</taxon>
        <taxon>Borreliaceae</taxon>
        <taxon>Borrelia</taxon>
    </lineage>
</organism>
<name>I0FBC6_BORCA</name>
<proteinExistence type="predicted"/>
<evidence type="ECO:0000313" key="2">
    <source>
        <dbReference type="Proteomes" id="UP000005212"/>
    </source>
</evidence>
<dbReference type="AlphaFoldDB" id="I0FBC6"/>
<reference evidence="2" key="2">
    <citation type="submission" date="2012-03" db="EMBL/GenBank/DDBJ databases">
        <title>Complete genome sequence of Borrelia crocidurae.</title>
        <authorList>
            <person name="Elbir H."/>
            <person name="Gimenez G."/>
            <person name="Robert C."/>
            <person name="Raoult D."/>
            <person name="Drancourt M."/>
        </authorList>
    </citation>
    <scope>NUCLEOTIDE SEQUENCE [LARGE SCALE GENOMIC DNA]</scope>
    <source>
        <strain evidence="2">Achema</strain>
    </source>
</reference>
<gene>
    <name evidence="1" type="ordered locus">Q7M_3</name>
</gene>
<accession>I0FBC6</accession>
<reference evidence="1 2" key="1">
    <citation type="journal article" date="2012" name="J. Bacteriol.">
        <title>Complete Genome Sequence of Borrelia crocidurae.</title>
        <authorList>
            <person name="Elbir H."/>
            <person name="Gimenez G."/>
            <person name="Robert C."/>
            <person name="Bergstrom S."/>
            <person name="Cutler S."/>
            <person name="Raoult D."/>
            <person name="Drancourt M."/>
        </authorList>
    </citation>
    <scope>NUCLEOTIDE SEQUENCE [LARGE SCALE GENOMIC DNA]</scope>
    <source>
        <strain evidence="1 2">Achema</strain>
    </source>
</reference>
<dbReference type="Proteomes" id="UP000005212">
    <property type="component" value="Chromosome"/>
</dbReference>